<dbReference type="Proteomes" id="UP000198939">
    <property type="component" value="Unassembled WGS sequence"/>
</dbReference>
<evidence type="ECO:0000313" key="2">
    <source>
        <dbReference type="EMBL" id="SEN64681.1"/>
    </source>
</evidence>
<evidence type="ECO:0000313" key="3">
    <source>
        <dbReference type="Proteomes" id="UP000183063"/>
    </source>
</evidence>
<sequence length="49" mass="5264">MLAISVLEAISMAAPSVAVYHVPPCIDARATPERVLIAIECMRAIERKG</sequence>
<organism evidence="1 3">
    <name type="scientific">Rhizobium tibeticum</name>
    <dbReference type="NCBI Taxonomy" id="501024"/>
    <lineage>
        <taxon>Bacteria</taxon>
        <taxon>Pseudomonadati</taxon>
        <taxon>Pseudomonadota</taxon>
        <taxon>Alphaproteobacteria</taxon>
        <taxon>Hyphomicrobiales</taxon>
        <taxon>Rhizobiaceae</taxon>
        <taxon>Rhizobium/Agrobacterium group</taxon>
        <taxon>Rhizobium</taxon>
    </lineage>
</organism>
<dbReference type="AlphaFoldDB" id="A0A1H8I8M8"/>
<reference evidence="2 4" key="1">
    <citation type="submission" date="2016-10" db="EMBL/GenBank/DDBJ databases">
        <authorList>
            <person name="Varghese N."/>
            <person name="Submissions S."/>
        </authorList>
    </citation>
    <scope>NUCLEOTIDE SEQUENCE [LARGE SCALE GENOMIC DNA]</scope>
    <source>
        <strain evidence="2 4">CGMCC 1.7071</strain>
    </source>
</reference>
<dbReference type="EMBL" id="FOCV01000006">
    <property type="protein sequence ID" value="SEN64681.1"/>
    <property type="molecule type" value="Genomic_DNA"/>
</dbReference>
<evidence type="ECO:0000313" key="1">
    <source>
        <dbReference type="EMBL" id="SEH69650.1"/>
    </source>
</evidence>
<dbReference type="EMBL" id="FNXB01000008">
    <property type="protein sequence ID" value="SEH69650.1"/>
    <property type="molecule type" value="Genomic_DNA"/>
</dbReference>
<keyword evidence="4" id="KW-1185">Reference proteome</keyword>
<gene>
    <name evidence="1" type="ORF">RTCCBAU85039_1833</name>
    <name evidence="2" type="ORF">SAMN05216228_100643</name>
</gene>
<evidence type="ECO:0000313" key="4">
    <source>
        <dbReference type="Proteomes" id="UP000198939"/>
    </source>
</evidence>
<name>A0A1H8I8M8_9HYPH</name>
<protein>
    <submittedName>
        <fullName evidence="2">Xanthine dehydrogenase large subunit</fullName>
    </submittedName>
    <submittedName>
        <fullName evidence="1">Xanthine dehydrogenase, molybdopterin binding subunit</fullName>
    </submittedName>
</protein>
<reference evidence="3" key="3">
    <citation type="submission" date="2016-10" db="EMBL/GenBank/DDBJ databases">
        <authorList>
            <person name="Wibberg D."/>
        </authorList>
    </citation>
    <scope>NUCLEOTIDE SEQUENCE [LARGE SCALE GENOMIC DNA]</scope>
</reference>
<proteinExistence type="predicted"/>
<reference evidence="1" key="2">
    <citation type="submission" date="2016-10" db="EMBL/GenBank/DDBJ databases">
        <authorList>
            <person name="de Groot N.N."/>
        </authorList>
    </citation>
    <scope>NUCLEOTIDE SEQUENCE [LARGE SCALE GENOMIC DNA]</scope>
    <source>
        <strain evidence="1">CCBAU85039</strain>
    </source>
</reference>
<dbReference type="STRING" id="501024.RTCCBAU85039_1833"/>
<accession>A0A1H8I8M8</accession>
<dbReference type="Proteomes" id="UP000183063">
    <property type="component" value="Unassembled WGS sequence"/>
</dbReference>